<evidence type="ECO:0000313" key="3">
    <source>
        <dbReference type="Proteomes" id="UP000800041"/>
    </source>
</evidence>
<dbReference type="AlphaFoldDB" id="A0A6G1H0G6"/>
<accession>A0A6G1H0G6</accession>
<gene>
    <name evidence="2" type="ORF">K402DRAFT_454206</name>
</gene>
<keyword evidence="3" id="KW-1185">Reference proteome</keyword>
<feature type="domain" description="VOC" evidence="1">
    <location>
        <begin position="4"/>
        <end position="131"/>
    </location>
</feature>
<dbReference type="EMBL" id="ML977156">
    <property type="protein sequence ID" value="KAF1986554.1"/>
    <property type="molecule type" value="Genomic_DNA"/>
</dbReference>
<dbReference type="Pfam" id="PF00903">
    <property type="entry name" value="Glyoxalase"/>
    <property type="match status" value="1"/>
</dbReference>
<dbReference type="InterPro" id="IPR004360">
    <property type="entry name" value="Glyas_Fos-R_dOase_dom"/>
</dbReference>
<reference evidence="2" key="1">
    <citation type="journal article" date="2020" name="Stud. Mycol.">
        <title>101 Dothideomycetes genomes: a test case for predicting lifestyles and emergence of pathogens.</title>
        <authorList>
            <person name="Haridas S."/>
            <person name="Albert R."/>
            <person name="Binder M."/>
            <person name="Bloem J."/>
            <person name="Labutti K."/>
            <person name="Salamov A."/>
            <person name="Andreopoulos B."/>
            <person name="Baker S."/>
            <person name="Barry K."/>
            <person name="Bills G."/>
            <person name="Bluhm B."/>
            <person name="Cannon C."/>
            <person name="Castanera R."/>
            <person name="Culley D."/>
            <person name="Daum C."/>
            <person name="Ezra D."/>
            <person name="Gonzalez J."/>
            <person name="Henrissat B."/>
            <person name="Kuo A."/>
            <person name="Liang C."/>
            <person name="Lipzen A."/>
            <person name="Lutzoni F."/>
            <person name="Magnuson J."/>
            <person name="Mondo S."/>
            <person name="Nolan M."/>
            <person name="Ohm R."/>
            <person name="Pangilinan J."/>
            <person name="Park H.-J."/>
            <person name="Ramirez L."/>
            <person name="Alfaro M."/>
            <person name="Sun H."/>
            <person name="Tritt A."/>
            <person name="Yoshinaga Y."/>
            <person name="Zwiers L.-H."/>
            <person name="Turgeon B."/>
            <person name="Goodwin S."/>
            <person name="Spatafora J."/>
            <person name="Crous P."/>
            <person name="Grigoriev I."/>
        </authorList>
    </citation>
    <scope>NUCLEOTIDE SEQUENCE</scope>
    <source>
        <strain evidence="2">CBS 113979</strain>
    </source>
</reference>
<organism evidence="2 3">
    <name type="scientific">Aulographum hederae CBS 113979</name>
    <dbReference type="NCBI Taxonomy" id="1176131"/>
    <lineage>
        <taxon>Eukaryota</taxon>
        <taxon>Fungi</taxon>
        <taxon>Dikarya</taxon>
        <taxon>Ascomycota</taxon>
        <taxon>Pezizomycotina</taxon>
        <taxon>Dothideomycetes</taxon>
        <taxon>Pleosporomycetidae</taxon>
        <taxon>Aulographales</taxon>
        <taxon>Aulographaceae</taxon>
    </lineage>
</organism>
<dbReference type="Gene3D" id="3.10.180.10">
    <property type="entry name" value="2,3-Dihydroxybiphenyl 1,2-Dioxygenase, domain 1"/>
    <property type="match status" value="1"/>
</dbReference>
<dbReference type="InterPro" id="IPR037523">
    <property type="entry name" value="VOC_core"/>
</dbReference>
<evidence type="ECO:0000259" key="1">
    <source>
        <dbReference type="PROSITE" id="PS51819"/>
    </source>
</evidence>
<dbReference type="Proteomes" id="UP000800041">
    <property type="component" value="Unassembled WGS sequence"/>
</dbReference>
<evidence type="ECO:0000313" key="2">
    <source>
        <dbReference type="EMBL" id="KAF1986554.1"/>
    </source>
</evidence>
<dbReference type="SUPFAM" id="SSF54593">
    <property type="entry name" value="Glyoxalase/Bleomycin resistance protein/Dihydroxybiphenyl dioxygenase"/>
    <property type="match status" value="1"/>
</dbReference>
<dbReference type="InterPro" id="IPR029068">
    <property type="entry name" value="Glyas_Bleomycin-R_OHBP_Dase"/>
</dbReference>
<protein>
    <recommendedName>
        <fullName evidence="1">VOC domain-containing protein</fullName>
    </recommendedName>
</protein>
<sequence length="139" mass="14651">MAPKLAAVGIGVTSLDRSKTFYTTLLPHLTHTATFNVPAFSEYVLSSPTGAAIVLMQYPATAKPPRTVVNSGGKLVFYVEDVGKQMQIARGMGAKVVLDSTTGEGGGTFGTYEAIGMCLDPDGFLVEFLPVPKPVRAKV</sequence>
<dbReference type="PROSITE" id="PS51819">
    <property type="entry name" value="VOC"/>
    <property type="match status" value="1"/>
</dbReference>
<name>A0A6G1H0G6_9PEZI</name>
<proteinExistence type="predicted"/>